<dbReference type="Pfam" id="PF21192">
    <property type="entry name" value="OB_NMD3"/>
    <property type="match status" value="1"/>
</dbReference>
<dbReference type="GO" id="GO:0043023">
    <property type="term" value="F:ribosomal large subunit binding"/>
    <property type="evidence" value="ECO:0007669"/>
    <property type="project" value="InterPro"/>
</dbReference>
<dbReference type="Proteomes" id="UP000053237">
    <property type="component" value="Unassembled WGS sequence"/>
</dbReference>
<comment type="caution">
    <text evidence="2">The sequence shown here is derived from an EMBL/GenBank/DDBJ whole genome shotgun (WGS) entry which is preliminary data.</text>
</comment>
<dbReference type="PANTHER" id="PTHR12746:SF2">
    <property type="entry name" value="60S RIBOSOMAL EXPORT PROTEIN NMD3"/>
    <property type="match status" value="1"/>
</dbReference>
<organism evidence="2 3">
    <name type="scientific">Albugo candida</name>
    <dbReference type="NCBI Taxonomy" id="65357"/>
    <lineage>
        <taxon>Eukaryota</taxon>
        <taxon>Sar</taxon>
        <taxon>Stramenopiles</taxon>
        <taxon>Oomycota</taxon>
        <taxon>Peronosporomycetes</taxon>
        <taxon>Albuginales</taxon>
        <taxon>Albuginaceae</taxon>
        <taxon>Albugo</taxon>
    </lineage>
</organism>
<dbReference type="GO" id="GO:0000055">
    <property type="term" value="P:ribosomal large subunit export from nucleus"/>
    <property type="evidence" value="ECO:0007669"/>
    <property type="project" value="TreeGrafter"/>
</dbReference>
<name>A0A024G322_9STRA</name>
<dbReference type="PANTHER" id="PTHR12746">
    <property type="entry name" value="NONSENSE-MEDIATED MRNA DECAY PROTEIN 3"/>
    <property type="match status" value="1"/>
</dbReference>
<sequence>MHSSQGDGMAYHVNKKMRLVEVEVVRECDLNVNDNQFFAATHLGNVLHVGDTALCYDLPSSVKKFSRRSKKRNWKLQQLKEIHSELPDLLDELENDHVMRGQINIYKQQTEAQGPNHSDNDNEGMQVSSIPLSEMLDDLTFETKSSDPVTIRSVEEASKGVAWELEEL</sequence>
<gene>
    <name evidence="2" type="ORF">BN9_018450</name>
</gene>
<dbReference type="GO" id="GO:0005634">
    <property type="term" value="C:nucleus"/>
    <property type="evidence" value="ECO:0007669"/>
    <property type="project" value="TreeGrafter"/>
</dbReference>
<dbReference type="OrthoDB" id="203821at2759"/>
<evidence type="ECO:0000313" key="2">
    <source>
        <dbReference type="EMBL" id="CCI41061.1"/>
    </source>
</evidence>
<dbReference type="EMBL" id="CAIX01000014">
    <property type="protein sequence ID" value="CCI41061.1"/>
    <property type="molecule type" value="Genomic_DNA"/>
</dbReference>
<dbReference type="AlphaFoldDB" id="A0A024G322"/>
<keyword evidence="3" id="KW-1185">Reference proteome</keyword>
<reference evidence="2 3" key="1">
    <citation type="submission" date="2012-05" db="EMBL/GenBank/DDBJ databases">
        <title>Recombination and specialization in a pathogen metapopulation.</title>
        <authorList>
            <person name="Gardiner A."/>
            <person name="Kemen E."/>
            <person name="Schultz-Larsen T."/>
            <person name="MacLean D."/>
            <person name="Van Oosterhout C."/>
            <person name="Jones J.D.G."/>
        </authorList>
    </citation>
    <scope>NUCLEOTIDE SEQUENCE [LARGE SCALE GENOMIC DNA]</scope>
    <source>
        <strain evidence="2 3">Ac Nc2</strain>
    </source>
</reference>
<dbReference type="InterPro" id="IPR039768">
    <property type="entry name" value="Nmd3"/>
</dbReference>
<dbReference type="InParanoid" id="A0A024G322"/>
<dbReference type="STRING" id="65357.A0A024G322"/>
<protein>
    <recommendedName>
        <fullName evidence="1">60S ribosomal export protein NMD3 OB-fold domain-containing protein</fullName>
    </recommendedName>
</protein>
<dbReference type="InterPro" id="IPR048898">
    <property type="entry name" value="OB_NMD3"/>
</dbReference>
<feature type="domain" description="60S ribosomal export protein NMD3 OB-fold" evidence="1">
    <location>
        <begin position="13"/>
        <end position="62"/>
    </location>
</feature>
<dbReference type="GO" id="GO:0005737">
    <property type="term" value="C:cytoplasm"/>
    <property type="evidence" value="ECO:0007669"/>
    <property type="project" value="TreeGrafter"/>
</dbReference>
<evidence type="ECO:0000259" key="1">
    <source>
        <dbReference type="Pfam" id="PF21192"/>
    </source>
</evidence>
<proteinExistence type="predicted"/>
<evidence type="ECO:0000313" key="3">
    <source>
        <dbReference type="Proteomes" id="UP000053237"/>
    </source>
</evidence>
<accession>A0A024G322</accession>